<gene>
    <name evidence="1" type="ORF">ACFQ11_16140</name>
</gene>
<reference evidence="2" key="1">
    <citation type="journal article" date="2019" name="Int. J. Syst. Evol. Microbiol.">
        <title>The Global Catalogue of Microorganisms (GCM) 10K type strain sequencing project: providing services to taxonomists for standard genome sequencing and annotation.</title>
        <authorList>
            <consortium name="The Broad Institute Genomics Platform"/>
            <consortium name="The Broad Institute Genome Sequencing Center for Infectious Disease"/>
            <person name="Wu L."/>
            <person name="Ma J."/>
        </authorList>
    </citation>
    <scope>NUCLEOTIDE SEQUENCE [LARGE SCALE GENOMIC DNA]</scope>
    <source>
        <strain evidence="2">JCM 31202</strain>
    </source>
</reference>
<dbReference type="Proteomes" id="UP001596972">
    <property type="component" value="Unassembled WGS sequence"/>
</dbReference>
<dbReference type="RefSeq" id="WP_378299209.1">
    <property type="nucleotide sequence ID" value="NZ_JBHTJA010000028.1"/>
</dbReference>
<evidence type="ECO:0008006" key="3">
    <source>
        <dbReference type="Google" id="ProtNLM"/>
    </source>
</evidence>
<evidence type="ECO:0000313" key="2">
    <source>
        <dbReference type="Proteomes" id="UP001596972"/>
    </source>
</evidence>
<protein>
    <recommendedName>
        <fullName evidence="3">LysR family transcriptional regulator</fullName>
    </recommendedName>
</protein>
<name>A0ABW3ENJ0_9ACTN</name>
<proteinExistence type="predicted"/>
<comment type="caution">
    <text evidence="1">The sequence shown here is derived from an EMBL/GenBank/DDBJ whole genome shotgun (WGS) entry which is preliminary data.</text>
</comment>
<organism evidence="1 2">
    <name type="scientific">Actinomadura sediminis</name>
    <dbReference type="NCBI Taxonomy" id="1038904"/>
    <lineage>
        <taxon>Bacteria</taxon>
        <taxon>Bacillati</taxon>
        <taxon>Actinomycetota</taxon>
        <taxon>Actinomycetes</taxon>
        <taxon>Streptosporangiales</taxon>
        <taxon>Thermomonosporaceae</taxon>
        <taxon>Actinomadura</taxon>
    </lineage>
</organism>
<dbReference type="EMBL" id="JBHTJA010000028">
    <property type="protein sequence ID" value="MFD0901931.1"/>
    <property type="molecule type" value="Genomic_DNA"/>
</dbReference>
<accession>A0ABW3ENJ0</accession>
<evidence type="ECO:0000313" key="1">
    <source>
        <dbReference type="EMBL" id="MFD0901931.1"/>
    </source>
</evidence>
<sequence>MPHGVPCPSEAVPVQEAFWWHAVHAHGAAHTWLREVAARTGAASGGGSA</sequence>
<keyword evidence="2" id="KW-1185">Reference proteome</keyword>